<evidence type="ECO:0000313" key="5">
    <source>
        <dbReference type="EMBL" id="CUV28462.1"/>
    </source>
</evidence>
<evidence type="ECO:0000313" key="7">
    <source>
        <dbReference type="EMBL" id="CUV41104.1"/>
    </source>
</evidence>
<dbReference type="EMBL" id="LN899823">
    <property type="protein sequence ID" value="CUV24566.1"/>
    <property type="molecule type" value="Genomic_DNA"/>
</dbReference>
<dbReference type="InterPro" id="IPR007138">
    <property type="entry name" value="ABM_dom"/>
</dbReference>
<dbReference type="EMBL" id="LN899825">
    <property type="protein sequence ID" value="CUV35086.1"/>
    <property type="molecule type" value="Genomic_DNA"/>
</dbReference>
<evidence type="ECO:0000313" key="3">
    <source>
        <dbReference type="EMBL" id="CUV19291.1"/>
    </source>
</evidence>
<dbReference type="AlphaFoldDB" id="A0A0S4V2A0"/>
<protein>
    <submittedName>
        <fullName evidence="5">Antibiotic biosynthesis monooxygenase</fullName>
    </submittedName>
</protein>
<dbReference type="PROSITE" id="PS51725">
    <property type="entry name" value="ABM"/>
    <property type="match status" value="1"/>
</dbReference>
<organism evidence="5">
    <name type="scientific">Ralstonia solanacearum</name>
    <name type="common">Pseudomonas solanacearum</name>
    <dbReference type="NCBI Taxonomy" id="305"/>
    <lineage>
        <taxon>Bacteria</taxon>
        <taxon>Pseudomonadati</taxon>
        <taxon>Pseudomonadota</taxon>
        <taxon>Betaproteobacteria</taxon>
        <taxon>Burkholderiales</taxon>
        <taxon>Burkholderiaceae</taxon>
        <taxon>Ralstonia</taxon>
        <taxon>Ralstonia solanacearum species complex</taxon>
    </lineage>
</organism>
<sequence length="122" mass="13599">MPTFEPLDPGFPVARQVDIDAGPIVMINLCTMAPADEDAFLAAWAEDARFMKLQPGFISTQLHRAIGDNPTYFNYAVFESVVAWRDAFNHPEFRERLKAHPPSVTARPHLFEKVAVPGLCTA</sequence>
<dbReference type="EMBL" id="LN899827">
    <property type="protein sequence ID" value="CUV46351.1"/>
    <property type="molecule type" value="Genomic_DNA"/>
</dbReference>
<evidence type="ECO:0000313" key="8">
    <source>
        <dbReference type="EMBL" id="CUV46351.1"/>
    </source>
</evidence>
<dbReference type="Pfam" id="PF03992">
    <property type="entry name" value="ABM"/>
    <property type="match status" value="1"/>
</dbReference>
<dbReference type="InterPro" id="IPR011008">
    <property type="entry name" value="Dimeric_a/b-barrel"/>
</dbReference>
<reference evidence="5" key="1">
    <citation type="submission" date="2015-10" db="EMBL/GenBank/DDBJ databases">
        <authorList>
            <person name="Gilbert D.G."/>
        </authorList>
    </citation>
    <scope>NUCLEOTIDE SEQUENCE</scope>
    <source>
        <strain evidence="5">Phyl III-seqv23</strain>
    </source>
</reference>
<keyword evidence="5" id="KW-0560">Oxidoreductase</keyword>
<dbReference type="EMBL" id="LN899822">
    <property type="protein sequence ID" value="CUV62494.1"/>
    <property type="molecule type" value="Genomic_DNA"/>
</dbReference>
<reference evidence="2" key="2">
    <citation type="submission" date="2018-01" db="EMBL/GenBank/DDBJ databases">
        <title>Ralstonia pseudosolanacearum P824 infects blueberry.</title>
        <authorList>
            <person name="Bocsanczy A.M."/>
            <person name="Norman D.J."/>
        </authorList>
    </citation>
    <scope>NUCLEOTIDE SEQUENCE</scope>
    <source>
        <strain evidence="2">P824</strain>
    </source>
</reference>
<dbReference type="EMBL" id="LN899821">
    <property type="protein sequence ID" value="CUV19291.1"/>
    <property type="molecule type" value="Genomic_DNA"/>
</dbReference>
<evidence type="ECO:0000259" key="1">
    <source>
        <dbReference type="PROSITE" id="PS51725"/>
    </source>
</evidence>
<dbReference type="Gene3D" id="3.30.70.100">
    <property type="match status" value="1"/>
</dbReference>
<dbReference type="Proteomes" id="UP000262427">
    <property type="component" value="Chromosome MP"/>
</dbReference>
<feature type="domain" description="ABM" evidence="1">
    <location>
        <begin position="24"/>
        <end position="114"/>
    </location>
</feature>
<evidence type="ECO:0000313" key="9">
    <source>
        <dbReference type="EMBL" id="CUV62494.1"/>
    </source>
</evidence>
<accession>A0A0S4V2A0</accession>
<dbReference type="EMBL" id="LN899824">
    <property type="protein sequence ID" value="CUV28462.1"/>
    <property type="molecule type" value="Genomic_DNA"/>
</dbReference>
<dbReference type="GO" id="GO:0004497">
    <property type="term" value="F:monooxygenase activity"/>
    <property type="evidence" value="ECO:0007669"/>
    <property type="project" value="UniProtKB-KW"/>
</dbReference>
<dbReference type="EMBL" id="LN899826">
    <property type="protein sequence ID" value="CUV41104.1"/>
    <property type="molecule type" value="Genomic_DNA"/>
</dbReference>
<evidence type="ECO:0000313" key="2">
    <source>
        <dbReference type="EMBL" id="AYA49260.1"/>
    </source>
</evidence>
<evidence type="ECO:0000313" key="4">
    <source>
        <dbReference type="EMBL" id="CUV24566.1"/>
    </source>
</evidence>
<evidence type="ECO:0000313" key="10">
    <source>
        <dbReference type="Proteomes" id="UP000262427"/>
    </source>
</evidence>
<reference evidence="10" key="3">
    <citation type="submission" date="2018-01" db="EMBL/GenBank/DDBJ databases">
        <title>Raltonia solanacearum P824 infects blueberry.</title>
        <authorList>
            <person name="Bocsanczy A.M."/>
            <person name="Norman D.J."/>
        </authorList>
    </citation>
    <scope>NUCLEOTIDE SEQUENCE [LARGE SCALE GENOMIC DNA]</scope>
    <source>
        <strain evidence="10">P824</strain>
    </source>
</reference>
<name>A0A0S4V2A0_RALSL</name>
<evidence type="ECO:0000313" key="6">
    <source>
        <dbReference type="EMBL" id="CUV35086.1"/>
    </source>
</evidence>
<dbReference type="SUPFAM" id="SSF54909">
    <property type="entry name" value="Dimeric alpha+beta barrel"/>
    <property type="match status" value="1"/>
</dbReference>
<dbReference type="EMBL" id="CP025742">
    <property type="protein sequence ID" value="AYA49260.1"/>
    <property type="molecule type" value="Genomic_DNA"/>
</dbReference>
<gene>
    <name evidence="3" type="ORF">PSS4_v1_990020</name>
    <name evidence="9" type="ORF">RD1301_v1_2370008</name>
    <name evidence="2" type="ORF">RSP824_23100</name>
    <name evidence="4" type="ORF">RUN1744_v1_660022</name>
    <name evidence="5" type="ORF">RUN1985_v1_220012</name>
    <name evidence="6" type="ORF">TD1301_v1_1220022</name>
    <name evidence="7" type="ORF">TF3108_v1_680022</name>
    <name evidence="8" type="ORF">TO10_v1_560053</name>
</gene>
<dbReference type="PATRIC" id="fig|305.107.peg.2594"/>
<keyword evidence="5" id="KW-0503">Monooxygenase</keyword>
<proteinExistence type="predicted"/>